<dbReference type="InterPro" id="IPR002110">
    <property type="entry name" value="Ankyrin_rpt"/>
</dbReference>
<dbReference type="Gene3D" id="3.40.50.1820">
    <property type="entry name" value="alpha/beta hydrolase"/>
    <property type="match status" value="1"/>
</dbReference>
<reference evidence="6" key="2">
    <citation type="submission" date="2012-05" db="EMBL/GenBank/DDBJ databases">
        <title>Annotation of the Genome Sequence of Fusarium oxysporum HDV247.</title>
        <authorList>
            <consortium name="The Broad Institute Genomics Platform"/>
            <person name="Ma L.-J."/>
            <person name="Corby-Kistler H."/>
            <person name="Broz K."/>
            <person name="Gale L.R."/>
            <person name="Jonkers W."/>
            <person name="O'Donnell K."/>
            <person name="Ploetz R."/>
            <person name="Steinberg C."/>
            <person name="Schwartz D.C."/>
            <person name="VanEtten H."/>
            <person name="Zhou S."/>
            <person name="Young S.K."/>
            <person name="Zeng Q."/>
            <person name="Gargeya S."/>
            <person name="Fitzgerald M."/>
            <person name="Abouelleil A."/>
            <person name="Alvarado L."/>
            <person name="Chapman S.B."/>
            <person name="Gainer-Dewar J."/>
            <person name="Goldberg J."/>
            <person name="Griggs A."/>
            <person name="Gujja S."/>
            <person name="Hansen M."/>
            <person name="Howarth C."/>
            <person name="Imamovic A."/>
            <person name="Ireland A."/>
            <person name="Larimer J."/>
            <person name="McCowan C."/>
            <person name="Murphy C."/>
            <person name="Pearson M."/>
            <person name="Poon T.W."/>
            <person name="Priest M."/>
            <person name="Roberts A."/>
            <person name="Saif S."/>
            <person name="Shea T."/>
            <person name="Sykes S."/>
            <person name="Wortman J."/>
            <person name="Nusbaum C."/>
            <person name="Birren B."/>
        </authorList>
    </citation>
    <scope>NUCLEOTIDE SEQUENCE</scope>
    <source>
        <strain evidence="6">HDV247</strain>
    </source>
</reference>
<name>W9NSH4_FUSOX</name>
<dbReference type="InterPro" id="IPR002018">
    <property type="entry name" value="CarbesteraseB"/>
</dbReference>
<dbReference type="Pfam" id="PF00135">
    <property type="entry name" value="COesterase"/>
    <property type="match status" value="1"/>
</dbReference>
<dbReference type="SUPFAM" id="SSF53474">
    <property type="entry name" value="alpha/beta-Hydrolases"/>
    <property type="match status" value="1"/>
</dbReference>
<dbReference type="InterPro" id="IPR036770">
    <property type="entry name" value="Ankyrin_rpt-contain_sf"/>
</dbReference>
<proteinExistence type="inferred from homology"/>
<accession>W9NSH4</accession>
<dbReference type="HOGENOM" id="CLU_254670_0_0_1"/>
<dbReference type="InterPro" id="IPR019826">
    <property type="entry name" value="Carboxylesterase_B_AS"/>
</dbReference>
<feature type="compositionally biased region" description="Low complexity" evidence="4">
    <location>
        <begin position="175"/>
        <end position="185"/>
    </location>
</feature>
<dbReference type="EMBL" id="JH650977">
    <property type="protein sequence ID" value="EXA35723.1"/>
    <property type="molecule type" value="Genomic_DNA"/>
</dbReference>
<evidence type="ECO:0000256" key="1">
    <source>
        <dbReference type="ARBA" id="ARBA00005964"/>
    </source>
</evidence>
<dbReference type="ESTHER" id="fusox-w9nsh4">
    <property type="family name" value="Fungal_carboxylesterase_lipase"/>
</dbReference>
<feature type="repeat" description="ANK" evidence="3">
    <location>
        <begin position="506"/>
        <end position="538"/>
    </location>
</feature>
<dbReference type="PANTHER" id="PTHR43142">
    <property type="entry name" value="CARBOXYLIC ESTER HYDROLASE"/>
    <property type="match status" value="1"/>
</dbReference>
<dbReference type="InterPro" id="IPR029058">
    <property type="entry name" value="AB_hydrolase_fold"/>
</dbReference>
<feature type="repeat" description="ANK" evidence="3">
    <location>
        <begin position="475"/>
        <end position="505"/>
    </location>
</feature>
<feature type="repeat" description="ANK" evidence="3">
    <location>
        <begin position="651"/>
        <end position="683"/>
    </location>
</feature>
<dbReference type="SUPFAM" id="SSF48403">
    <property type="entry name" value="Ankyrin repeat"/>
    <property type="match status" value="1"/>
</dbReference>
<feature type="compositionally biased region" description="Basic and acidic residues" evidence="4">
    <location>
        <begin position="163"/>
        <end position="173"/>
    </location>
</feature>
<sequence>MAEAFGIAAGAVGFVSLLLQITSGINKLRAITNSAEAAPDQIQSVMRELDFLVHVMQEANDKAPSQIDPLLQHCQTSCDQVVRDLDALNKILETRSKYNAKGKVSRILAFRHWKENVEDLRRDIDGAKMNLIMLVTCRHPLQLDEISLANRLSLSITQALSRDRDQTPSEELRLTPSTCSSMSPSVSRQTAELSRKYKIKTRRDCISRGCSCTCHRTERTSRHFWALEYTSLAIFRRTCDKKSCNVVKYGGTFRLALSQLGIRWATVVQFYIVTTSGRYSLRPSIEVERVVPYTSPGFEILWKLRNRMISFEDGREELVHLRRTDPTFPDHVDPSGKSYIEILLMTPARWPVEREYRYKLLELFMGEFGMTRGTENSSFLSDCAHWIGEAPHLELLEILLDLGFNAAEIDIHHWPEPCSPDWFAPDIAADPFFVECLRLLWFAEMSPLHEAVLFDSLESVRKWTSRLKKDERNAFGQTPLHLAISKSDYLRILIDAGYDLDARDNYGITPLMYAAATNQEEAVMMLIEADSDLNATDFKWNRNFMFYAGLRQHWNLILQILNTIESHVGKHAAERWAEFATYLFLVIFPDRLEISGVSLNQLLAKCGTVNFIYNAGKDKRNRCLLHDIRSPAEFEALLANRFRLVNHADSAGQHPVMAAADRCESGLVNRLLAYGTDINRKDNFHKTSLYYVLRRLEVRFTHHSLFRALETLRILLENDSDVLTRDACRCPCSPQGCLPTATLQHSSQGLWRTCVPLWSLEWLSLVSDYRGESEAKITLLSFIRRAKHGERGMTHVCCQREESYLVRNVSVKALPDENIEEIPYEESAFIEDLESEMDQSARKEYNALLNDWIVQIKTSLDTACIKAAKQGEEYNVLRPNCKVDHHHDTFVYEIETCGWRDPKREVTSQISDLSLDLSCTYTGKRYKLYHGSFCEYRLVLQNGVIVLAPHDLETPLSGTDLRYSSSTPTQPTISHESLNAALTGLRTSDVIQFRGIPYGQIPRRFAAPEKLQKYPRFLDCTNFGPRCPQVAVDVGHLLRIPPDHTFPDEPEDEFKCTNLDVVLPDSGPDVINSNLPVLVWIHGGSQAVTFGSAASGVCDMSKIVADSLRLGKPIIAVSVQYRLNVFALGNGEGPPNLALRDQELALQWVQDHIAGFGGDPGKITLAGESAGAIYCHAHLVANARVRQVILSSGSLFLSSPQPWHLVASFRDKVSTNLKDMDQTLDLETASVSEVVEAVRRSGLQSFFLEWEDPFNAWHTKTGCTERLLLSDVTKEGAIYQAGVWATEPSDIAKAFDASEQYGDELKKLYHIYPGRPSSCKTGALDFINDYKYLLPVQRLEKSFKDARKPVFRCLIDEANPWQPSSGAHHAVDLVLLFGGFDLSFSPSAERVGQAMREAWIKFISGEEPWPEATEKYYGFGPHGSLKTLEDWEVQSRRRIGLAEKLSEMESPFLDKTSRGLAAGKVSLLN</sequence>
<dbReference type="PANTHER" id="PTHR43142:SF5">
    <property type="entry name" value="CARBOXYLIC ESTER HYDROLASE"/>
    <property type="match status" value="1"/>
</dbReference>
<evidence type="ECO:0000313" key="6">
    <source>
        <dbReference type="EMBL" id="EXA35723.1"/>
    </source>
</evidence>
<dbReference type="OrthoDB" id="3200163at2759"/>
<evidence type="ECO:0000256" key="2">
    <source>
        <dbReference type="ARBA" id="ARBA00022801"/>
    </source>
</evidence>
<dbReference type="Gene3D" id="1.25.40.20">
    <property type="entry name" value="Ankyrin repeat-containing domain"/>
    <property type="match status" value="2"/>
</dbReference>
<dbReference type="SMART" id="SM00248">
    <property type="entry name" value="ANK"/>
    <property type="match status" value="6"/>
</dbReference>
<evidence type="ECO:0000256" key="4">
    <source>
        <dbReference type="SAM" id="MobiDB-lite"/>
    </source>
</evidence>
<organism evidence="6">
    <name type="scientific">Fusarium oxysporum f. sp. pisi HDV247</name>
    <dbReference type="NCBI Taxonomy" id="1080344"/>
    <lineage>
        <taxon>Eukaryota</taxon>
        <taxon>Fungi</taxon>
        <taxon>Dikarya</taxon>
        <taxon>Ascomycota</taxon>
        <taxon>Pezizomycotina</taxon>
        <taxon>Sordariomycetes</taxon>
        <taxon>Hypocreomycetidae</taxon>
        <taxon>Hypocreales</taxon>
        <taxon>Nectriaceae</taxon>
        <taxon>Fusarium</taxon>
        <taxon>Fusarium oxysporum species complex</taxon>
    </lineage>
</organism>
<dbReference type="PROSITE" id="PS00122">
    <property type="entry name" value="CARBOXYLESTERASE_B_1"/>
    <property type="match status" value="1"/>
</dbReference>
<evidence type="ECO:0000256" key="3">
    <source>
        <dbReference type="PROSITE-ProRule" id="PRU00023"/>
    </source>
</evidence>
<gene>
    <name evidence="6" type="ORF">FOVG_12878</name>
</gene>
<dbReference type="GO" id="GO:0016787">
    <property type="term" value="F:hydrolase activity"/>
    <property type="evidence" value="ECO:0007669"/>
    <property type="project" value="UniProtKB-KW"/>
</dbReference>
<protein>
    <recommendedName>
        <fullName evidence="5">Carboxylesterase type B domain-containing protein</fullName>
    </recommendedName>
</protein>
<keyword evidence="3" id="KW-0040">ANK repeat</keyword>
<keyword evidence="2" id="KW-0378">Hydrolase</keyword>
<evidence type="ECO:0000259" key="5">
    <source>
        <dbReference type="Pfam" id="PF00135"/>
    </source>
</evidence>
<feature type="region of interest" description="Disordered" evidence="4">
    <location>
        <begin position="163"/>
        <end position="185"/>
    </location>
</feature>
<reference evidence="6" key="1">
    <citation type="submission" date="2011-10" db="EMBL/GenBank/DDBJ databases">
        <title>The Genome Sequence of Fusarium oxysporum HDV247.</title>
        <authorList>
            <consortium name="The Broad Institute Genome Sequencing Platform"/>
            <person name="Ma L.-J."/>
            <person name="Gale L.R."/>
            <person name="Schwartz D.C."/>
            <person name="Zhou S."/>
            <person name="Corby-Kistler H."/>
            <person name="Young S.K."/>
            <person name="Zeng Q."/>
            <person name="Gargeya S."/>
            <person name="Fitzgerald M."/>
            <person name="Haas B."/>
            <person name="Abouelleil A."/>
            <person name="Alvarado L."/>
            <person name="Arachchi H.M."/>
            <person name="Berlin A."/>
            <person name="Brown A."/>
            <person name="Chapman S.B."/>
            <person name="Chen Z."/>
            <person name="Dunbar C."/>
            <person name="Freedman E."/>
            <person name="Gearin G."/>
            <person name="Goldberg J."/>
            <person name="Griggs A."/>
            <person name="Gujja S."/>
            <person name="Heiman D."/>
            <person name="Howarth C."/>
            <person name="Larson L."/>
            <person name="Lui A."/>
            <person name="MacDonald P.J.P."/>
            <person name="Montmayeur A."/>
            <person name="Murphy C."/>
            <person name="Neiman D."/>
            <person name="Pearson M."/>
            <person name="Priest M."/>
            <person name="Roberts A."/>
            <person name="Saif S."/>
            <person name="Shea T."/>
            <person name="Shenoy N."/>
            <person name="Sisk P."/>
            <person name="Stolte C."/>
            <person name="Sykes S."/>
            <person name="Wortman J."/>
            <person name="Nusbaum C."/>
            <person name="Birren B."/>
        </authorList>
    </citation>
    <scope>NUCLEOTIDE SEQUENCE [LARGE SCALE GENOMIC DNA]</scope>
    <source>
        <strain evidence="6">HDV247</strain>
    </source>
</reference>
<dbReference type="Proteomes" id="UP000030751">
    <property type="component" value="Unassembled WGS sequence"/>
</dbReference>
<feature type="domain" description="Carboxylesterase type B" evidence="5">
    <location>
        <begin position="988"/>
        <end position="1415"/>
    </location>
</feature>
<comment type="similarity">
    <text evidence="1">Belongs to the type-B carboxylesterase/lipase family.</text>
</comment>
<dbReference type="PROSITE" id="PS50088">
    <property type="entry name" value="ANK_REPEAT"/>
    <property type="match status" value="3"/>
</dbReference>
<dbReference type="Pfam" id="PF12796">
    <property type="entry name" value="Ank_2"/>
    <property type="match status" value="1"/>
</dbReference>
<dbReference type="PROSITE" id="PS50297">
    <property type="entry name" value="ANK_REP_REGION"/>
    <property type="match status" value="1"/>
</dbReference>